<feature type="compositionally biased region" description="Basic and acidic residues" evidence="6">
    <location>
        <begin position="98"/>
        <end position="117"/>
    </location>
</feature>
<keyword evidence="2" id="KW-0597">Phosphoprotein</keyword>
<feature type="region of interest" description="Disordered" evidence="6">
    <location>
        <begin position="419"/>
        <end position="492"/>
    </location>
</feature>
<dbReference type="Pfam" id="PF02902">
    <property type="entry name" value="Peptidase_C48"/>
    <property type="match status" value="1"/>
</dbReference>
<feature type="compositionally biased region" description="Polar residues" evidence="6">
    <location>
        <begin position="982"/>
        <end position="999"/>
    </location>
</feature>
<feature type="compositionally biased region" description="Basic and acidic residues" evidence="6">
    <location>
        <begin position="51"/>
        <end position="61"/>
    </location>
</feature>
<accession>A0AAN6VTM6</accession>
<comment type="caution">
    <text evidence="8">The sequence shown here is derived from an EMBL/GenBank/DDBJ whole genome shotgun (WGS) entry which is preliminary data.</text>
</comment>
<dbReference type="InterPro" id="IPR051947">
    <property type="entry name" value="Sentrin-specific_protease"/>
</dbReference>
<feature type="compositionally biased region" description="Polar residues" evidence="6">
    <location>
        <begin position="20"/>
        <end position="37"/>
    </location>
</feature>
<dbReference type="GO" id="GO:0005634">
    <property type="term" value="C:nucleus"/>
    <property type="evidence" value="ECO:0007669"/>
    <property type="project" value="TreeGrafter"/>
</dbReference>
<evidence type="ECO:0000259" key="7">
    <source>
        <dbReference type="PROSITE" id="PS50600"/>
    </source>
</evidence>
<evidence type="ECO:0000256" key="6">
    <source>
        <dbReference type="SAM" id="MobiDB-lite"/>
    </source>
</evidence>
<dbReference type="Proteomes" id="UP001302745">
    <property type="component" value="Unassembled WGS sequence"/>
</dbReference>
<evidence type="ECO:0000313" key="8">
    <source>
        <dbReference type="EMBL" id="KAK4157578.1"/>
    </source>
</evidence>
<feature type="compositionally biased region" description="Basic and acidic residues" evidence="6">
    <location>
        <begin position="851"/>
        <end position="860"/>
    </location>
</feature>
<dbReference type="InterPro" id="IPR038765">
    <property type="entry name" value="Papain-like_cys_pep_sf"/>
</dbReference>
<dbReference type="PANTHER" id="PTHR46896">
    <property type="entry name" value="SENTRIN-SPECIFIC PROTEASE"/>
    <property type="match status" value="1"/>
</dbReference>
<evidence type="ECO:0000256" key="1">
    <source>
        <dbReference type="ARBA" id="ARBA00005234"/>
    </source>
</evidence>
<evidence type="ECO:0000256" key="3">
    <source>
        <dbReference type="ARBA" id="ARBA00022670"/>
    </source>
</evidence>
<proteinExistence type="inferred from homology"/>
<dbReference type="GO" id="GO:0070139">
    <property type="term" value="F:SUMO-specific endopeptidase activity"/>
    <property type="evidence" value="ECO:0007669"/>
    <property type="project" value="TreeGrafter"/>
</dbReference>
<dbReference type="Gene3D" id="3.40.395.10">
    <property type="entry name" value="Adenoviral Proteinase, Chain A"/>
    <property type="match status" value="1"/>
</dbReference>
<comment type="similarity">
    <text evidence="1">Belongs to the peptidase C48 family.</text>
</comment>
<evidence type="ECO:0000256" key="4">
    <source>
        <dbReference type="ARBA" id="ARBA00022786"/>
    </source>
</evidence>
<reference evidence="8" key="1">
    <citation type="journal article" date="2023" name="Mol. Phylogenet. Evol.">
        <title>Genome-scale phylogeny and comparative genomics of the fungal order Sordariales.</title>
        <authorList>
            <person name="Hensen N."/>
            <person name="Bonometti L."/>
            <person name="Westerberg I."/>
            <person name="Brannstrom I.O."/>
            <person name="Guillou S."/>
            <person name="Cros-Aarteil S."/>
            <person name="Calhoun S."/>
            <person name="Haridas S."/>
            <person name="Kuo A."/>
            <person name="Mondo S."/>
            <person name="Pangilinan J."/>
            <person name="Riley R."/>
            <person name="LaButti K."/>
            <person name="Andreopoulos B."/>
            <person name="Lipzen A."/>
            <person name="Chen C."/>
            <person name="Yan M."/>
            <person name="Daum C."/>
            <person name="Ng V."/>
            <person name="Clum A."/>
            <person name="Steindorff A."/>
            <person name="Ohm R.A."/>
            <person name="Martin F."/>
            <person name="Silar P."/>
            <person name="Natvig D.O."/>
            <person name="Lalanne C."/>
            <person name="Gautier V."/>
            <person name="Ament-Velasquez S.L."/>
            <person name="Kruys A."/>
            <person name="Hutchinson M.I."/>
            <person name="Powell A.J."/>
            <person name="Barry K."/>
            <person name="Miller A.N."/>
            <person name="Grigoriev I.V."/>
            <person name="Debuchy R."/>
            <person name="Gladieux P."/>
            <person name="Hiltunen Thoren M."/>
            <person name="Johannesson H."/>
        </authorList>
    </citation>
    <scope>NUCLEOTIDE SEQUENCE</scope>
    <source>
        <strain evidence="8">CBS 538.74</strain>
    </source>
</reference>
<sequence length="1053" mass="115904">MPSSNGFAIKGIAPVTHLNTLESNPGCSTRPHQTSTARPPARPLTQKRRKIYTEARLRGPDEDIAEDATSRTERYGSQSSHAHSGSPGVSEFQAVQDATRRTDRSNRRSRRPQDNRPHIVNNHVNRGGKTSEPEPIESFDELNPARKPAAGDYRTARLVSTTPRARPSAVVGDSADQYIIGRSTGPSQHPQGLNKGRKRPSHEIADDQDELVEGANGRSVSRAGAKLPTEDSPMHDPPSLSRRGDMKATKWAANSDTNVTVAGASVQAALCNPNFRYVLGDGQDPCFLRPTNVSELRAFKSDGNPAEPYNWLKIAGKAKDLLYHPESSLIKINQARDQASPIPIGALLLLKLCSNAEASWVAVWARNKLGIQVVEANDSRKLLDTWDQTYAQINNARSKALARPLSGGPPARVSWVIDESPTASHAPPRVVSTSSQTPLRHCMRVSGQQQTPSLPRAEPSSELVPSGSRSLRSRQTLPQVQQQQPETPHAPVVRRWSEEFPDWAKDWKMPLILERTTVDKEDIPRLDEGQCLNDNLIGYGLRYLFNELISKNANLQNRVYLHNSFFYEKLKAGRGAINYDGVKSWTAKVDLLSYDYIVVPVNEHYHWWVAIICNPGKLDPDSRKLPGKTEGLSNGLEEKADGASSDVEMADATDKRPTQSPRAPMTNEPELVKSDIVDLVTDDKDVSIDLTSGSTAKHSKKSKPGARAYNPEDPRIITLDSLGSSHPQAIAHLKKYLLAEFEHKRNKVITDPPQQLGMRATNIPEQNNLCDCGVYLLGYIQEFVKDPDQFIQTLLSRQRPDWDFDPSNLRELWRDTIQCAQRTYQRTQLGAKGKKREASAAKSTPKGSTESSRHPSRETSTKATGTPDAREVDRPTAVPAPHDSRTNGIEQPRSPAPVSAHPPQQQPPQQDQPDEDVVLLPPEEKGAILPSIEAPDVEELPGPRPGEDGDEPKFIAKLSTSSANGSDDDEDTVAEVDPRSFYASTTPIAAKSSTEQQKTVAIPSSPASRERRRAVKARPKHTGSHFVVDGSPGLEPVVERAEVVRNSDPIDLT</sequence>
<protein>
    <recommendedName>
        <fullName evidence="7">Ubiquitin-like protease family profile domain-containing protein</fullName>
    </recommendedName>
</protein>
<feature type="region of interest" description="Disordered" evidence="6">
    <location>
        <begin position="20"/>
        <end position="245"/>
    </location>
</feature>
<dbReference type="PROSITE" id="PS50600">
    <property type="entry name" value="ULP_PROTEASE"/>
    <property type="match status" value="1"/>
</dbReference>
<keyword evidence="9" id="KW-1185">Reference proteome</keyword>
<evidence type="ECO:0000256" key="2">
    <source>
        <dbReference type="ARBA" id="ARBA00022553"/>
    </source>
</evidence>
<reference evidence="8" key="2">
    <citation type="submission" date="2023-05" db="EMBL/GenBank/DDBJ databases">
        <authorList>
            <consortium name="Lawrence Berkeley National Laboratory"/>
            <person name="Steindorff A."/>
            <person name="Hensen N."/>
            <person name="Bonometti L."/>
            <person name="Westerberg I."/>
            <person name="Brannstrom I.O."/>
            <person name="Guillou S."/>
            <person name="Cros-Aarteil S."/>
            <person name="Calhoun S."/>
            <person name="Haridas S."/>
            <person name="Kuo A."/>
            <person name="Mondo S."/>
            <person name="Pangilinan J."/>
            <person name="Riley R."/>
            <person name="Labutti K."/>
            <person name="Andreopoulos B."/>
            <person name="Lipzen A."/>
            <person name="Chen C."/>
            <person name="Yanf M."/>
            <person name="Daum C."/>
            <person name="Ng V."/>
            <person name="Clum A."/>
            <person name="Ohm R."/>
            <person name="Martin F."/>
            <person name="Silar P."/>
            <person name="Natvig D."/>
            <person name="Lalanne C."/>
            <person name="Gautier V."/>
            <person name="Ament-Velasquez S.L."/>
            <person name="Kruys A."/>
            <person name="Hutchinson M.I."/>
            <person name="Powell A.J."/>
            <person name="Barry K."/>
            <person name="Miller A.N."/>
            <person name="Grigoriev I.V."/>
            <person name="Debuchy R."/>
            <person name="Gladieux P."/>
            <person name="Thoren M.H."/>
            <person name="Johannesson H."/>
        </authorList>
    </citation>
    <scope>NUCLEOTIDE SEQUENCE</scope>
    <source>
        <strain evidence="8">CBS 538.74</strain>
    </source>
</reference>
<gene>
    <name evidence="8" type="ORF">C8A00DRAFT_40013</name>
</gene>
<keyword evidence="4" id="KW-0833">Ubl conjugation pathway</keyword>
<feature type="compositionally biased region" description="Basic residues" evidence="6">
    <location>
        <begin position="1010"/>
        <end position="1023"/>
    </location>
</feature>
<keyword evidence="3" id="KW-0645">Protease</keyword>
<dbReference type="EMBL" id="MU856848">
    <property type="protein sequence ID" value="KAK4157578.1"/>
    <property type="molecule type" value="Genomic_DNA"/>
</dbReference>
<dbReference type="SUPFAM" id="SSF54001">
    <property type="entry name" value="Cysteine proteinases"/>
    <property type="match status" value="1"/>
</dbReference>
<evidence type="ECO:0000313" key="9">
    <source>
        <dbReference type="Proteomes" id="UP001302745"/>
    </source>
</evidence>
<dbReference type="GO" id="GO:0016926">
    <property type="term" value="P:protein desumoylation"/>
    <property type="evidence" value="ECO:0007669"/>
    <property type="project" value="TreeGrafter"/>
</dbReference>
<feature type="region of interest" description="Disordered" evidence="6">
    <location>
        <begin position="689"/>
        <end position="712"/>
    </location>
</feature>
<evidence type="ECO:0000256" key="5">
    <source>
        <dbReference type="ARBA" id="ARBA00022801"/>
    </source>
</evidence>
<dbReference type="PANTHER" id="PTHR46896:SF3">
    <property type="entry name" value="FI06413P-RELATED"/>
    <property type="match status" value="1"/>
</dbReference>
<feature type="compositionally biased region" description="Basic and acidic residues" evidence="6">
    <location>
        <begin position="945"/>
        <end position="954"/>
    </location>
</feature>
<feature type="compositionally biased region" description="Polar residues" evidence="6">
    <location>
        <begin position="841"/>
        <end position="850"/>
    </location>
</feature>
<feature type="domain" description="Ubiquitin-like protease family profile" evidence="7">
    <location>
        <begin position="516"/>
        <end position="783"/>
    </location>
</feature>
<feature type="region of interest" description="Disordered" evidence="6">
    <location>
        <begin position="824"/>
        <end position="1032"/>
    </location>
</feature>
<feature type="region of interest" description="Disordered" evidence="6">
    <location>
        <begin position="620"/>
        <end position="670"/>
    </location>
</feature>
<dbReference type="GO" id="GO:0005737">
    <property type="term" value="C:cytoplasm"/>
    <property type="evidence" value="ECO:0007669"/>
    <property type="project" value="TreeGrafter"/>
</dbReference>
<name>A0AAN6VTM6_9PEZI</name>
<organism evidence="8 9">
    <name type="scientific">Chaetomidium leptoderma</name>
    <dbReference type="NCBI Taxonomy" id="669021"/>
    <lineage>
        <taxon>Eukaryota</taxon>
        <taxon>Fungi</taxon>
        <taxon>Dikarya</taxon>
        <taxon>Ascomycota</taxon>
        <taxon>Pezizomycotina</taxon>
        <taxon>Sordariomycetes</taxon>
        <taxon>Sordariomycetidae</taxon>
        <taxon>Sordariales</taxon>
        <taxon>Chaetomiaceae</taxon>
        <taxon>Chaetomidium</taxon>
    </lineage>
</organism>
<dbReference type="GO" id="GO:0006508">
    <property type="term" value="P:proteolysis"/>
    <property type="evidence" value="ECO:0007669"/>
    <property type="project" value="UniProtKB-KW"/>
</dbReference>
<keyword evidence="5" id="KW-0378">Hydrolase</keyword>
<dbReference type="InterPro" id="IPR003653">
    <property type="entry name" value="Peptidase_C48_C"/>
</dbReference>
<dbReference type="AlphaFoldDB" id="A0AAN6VTM6"/>
<feature type="compositionally biased region" description="Low complexity" evidence="6">
    <location>
        <begin position="475"/>
        <end position="487"/>
    </location>
</feature>